<dbReference type="SUPFAM" id="SSF51182">
    <property type="entry name" value="RmlC-like cupins"/>
    <property type="match status" value="1"/>
</dbReference>
<keyword evidence="3" id="KW-1185">Reference proteome</keyword>
<reference evidence="2" key="1">
    <citation type="journal article" date="2014" name="Int. J. Syst. Evol. Microbiol.">
        <title>Complete genome sequence of Corynebacterium casei LMG S-19264T (=DSM 44701T), isolated from a smear-ripened cheese.</title>
        <authorList>
            <consortium name="US DOE Joint Genome Institute (JGI-PGF)"/>
            <person name="Walter F."/>
            <person name="Albersmeier A."/>
            <person name="Kalinowski J."/>
            <person name="Ruckert C."/>
        </authorList>
    </citation>
    <scope>NUCLEOTIDE SEQUENCE</scope>
    <source>
        <strain evidence="2">CGMCC 1.15760</strain>
    </source>
</reference>
<evidence type="ECO:0000259" key="1">
    <source>
        <dbReference type="Pfam" id="PF07883"/>
    </source>
</evidence>
<dbReference type="Proteomes" id="UP000616608">
    <property type="component" value="Unassembled WGS sequence"/>
</dbReference>
<reference evidence="2" key="2">
    <citation type="submission" date="2020-09" db="EMBL/GenBank/DDBJ databases">
        <authorList>
            <person name="Sun Q."/>
            <person name="Zhou Y."/>
        </authorList>
    </citation>
    <scope>NUCLEOTIDE SEQUENCE</scope>
    <source>
        <strain evidence="2">CGMCC 1.15760</strain>
    </source>
</reference>
<dbReference type="PANTHER" id="PTHR36114:SF1">
    <property type="entry name" value="16.7 KDA PROTEIN IN WHIE LOCUS"/>
    <property type="match status" value="1"/>
</dbReference>
<dbReference type="InterPro" id="IPR011051">
    <property type="entry name" value="RmlC_Cupin_sf"/>
</dbReference>
<accession>A0A917G8S4</accession>
<dbReference type="AlphaFoldDB" id="A0A917G8S4"/>
<dbReference type="Gene3D" id="2.60.120.10">
    <property type="entry name" value="Jelly Rolls"/>
    <property type="match status" value="1"/>
</dbReference>
<feature type="domain" description="Cupin type-2" evidence="1">
    <location>
        <begin position="40"/>
        <end position="97"/>
    </location>
</feature>
<evidence type="ECO:0000313" key="2">
    <source>
        <dbReference type="EMBL" id="GGG28586.1"/>
    </source>
</evidence>
<dbReference type="PANTHER" id="PTHR36114">
    <property type="entry name" value="16.7 KDA PROTEIN IN WHIE LOCUS"/>
    <property type="match status" value="1"/>
</dbReference>
<dbReference type="InterPro" id="IPR014710">
    <property type="entry name" value="RmlC-like_jellyroll"/>
</dbReference>
<dbReference type="EMBL" id="BMJT01000008">
    <property type="protein sequence ID" value="GGG28586.1"/>
    <property type="molecule type" value="Genomic_DNA"/>
</dbReference>
<gene>
    <name evidence="2" type="ORF">GCM10007425_24000</name>
</gene>
<evidence type="ECO:0000313" key="3">
    <source>
        <dbReference type="Proteomes" id="UP000616608"/>
    </source>
</evidence>
<name>A0A917G8S4_9BACI</name>
<dbReference type="InterPro" id="IPR013096">
    <property type="entry name" value="Cupin_2"/>
</dbReference>
<sequence length="105" mass="12009">MTTYTPINMNERLAQITAMWSPEVVGEIHGFEFKLIKLNGDFVWHEHEGADKVFIVLEGEMFIEFTDGQVKISQGEMFIVPGTGGHKPFTEKECHVMLVEPKRQV</sequence>
<dbReference type="InterPro" id="IPR052044">
    <property type="entry name" value="PKS_Associated_Protein"/>
</dbReference>
<dbReference type="Pfam" id="PF07883">
    <property type="entry name" value="Cupin_2"/>
    <property type="match status" value="1"/>
</dbReference>
<proteinExistence type="predicted"/>
<organism evidence="2 3">
    <name type="scientific">Lysinibacillus alkalisoli</name>
    <dbReference type="NCBI Taxonomy" id="1911548"/>
    <lineage>
        <taxon>Bacteria</taxon>
        <taxon>Bacillati</taxon>
        <taxon>Bacillota</taxon>
        <taxon>Bacilli</taxon>
        <taxon>Bacillales</taxon>
        <taxon>Bacillaceae</taxon>
        <taxon>Lysinibacillus</taxon>
    </lineage>
</organism>
<protein>
    <submittedName>
        <fullName evidence="2">DSBH domain containing protein</fullName>
    </submittedName>
</protein>
<dbReference type="CDD" id="cd02226">
    <property type="entry name" value="cupin_YdbB-like"/>
    <property type="match status" value="1"/>
</dbReference>
<comment type="caution">
    <text evidence="2">The sequence shown here is derived from an EMBL/GenBank/DDBJ whole genome shotgun (WGS) entry which is preliminary data.</text>
</comment>
<dbReference type="RefSeq" id="WP_188615303.1">
    <property type="nucleotide sequence ID" value="NZ_BMJT01000008.1"/>
</dbReference>